<dbReference type="InterPro" id="IPR017452">
    <property type="entry name" value="GPCR_Rhodpsn_7TM"/>
</dbReference>
<evidence type="ECO:0000256" key="5">
    <source>
        <dbReference type="ARBA" id="ARBA00022989"/>
    </source>
</evidence>
<feature type="transmembrane region" description="Helical" evidence="9">
    <location>
        <begin position="46"/>
        <end position="65"/>
    </location>
</feature>
<evidence type="ECO:0000259" key="10">
    <source>
        <dbReference type="PROSITE" id="PS50262"/>
    </source>
</evidence>
<comment type="similarity">
    <text evidence="2 8">Belongs to the G-protein coupled receptor 1 family.</text>
</comment>
<dbReference type="PROSITE" id="PS50262">
    <property type="entry name" value="G_PROTEIN_RECEP_F1_2"/>
    <property type="match status" value="1"/>
</dbReference>
<name>A0AAV4VKZ8_CAEEX</name>
<keyword evidence="8" id="KW-0807">Transducer</keyword>
<dbReference type="GO" id="GO:0032870">
    <property type="term" value="P:cellular response to hormone stimulus"/>
    <property type="evidence" value="ECO:0007669"/>
    <property type="project" value="TreeGrafter"/>
</dbReference>
<protein>
    <submittedName>
        <fullName evidence="11">Neuropeptide SIFamide receptor</fullName>
    </submittedName>
</protein>
<dbReference type="Gene3D" id="1.20.1070.10">
    <property type="entry name" value="Rhodopsin 7-helix transmembrane proteins"/>
    <property type="match status" value="1"/>
</dbReference>
<dbReference type="Proteomes" id="UP001054945">
    <property type="component" value="Unassembled WGS sequence"/>
</dbReference>
<evidence type="ECO:0000313" key="11">
    <source>
        <dbReference type="EMBL" id="GIY70887.1"/>
    </source>
</evidence>
<keyword evidence="7 8" id="KW-0675">Receptor</keyword>
<evidence type="ECO:0000256" key="3">
    <source>
        <dbReference type="ARBA" id="ARBA00022475"/>
    </source>
</evidence>
<dbReference type="GO" id="GO:0005886">
    <property type="term" value="C:plasma membrane"/>
    <property type="evidence" value="ECO:0007669"/>
    <property type="project" value="UniProtKB-SubCell"/>
</dbReference>
<dbReference type="GO" id="GO:0004930">
    <property type="term" value="F:G protein-coupled receptor activity"/>
    <property type="evidence" value="ECO:0007669"/>
    <property type="project" value="UniProtKB-KW"/>
</dbReference>
<keyword evidence="5 9" id="KW-1133">Transmembrane helix</keyword>
<dbReference type="Pfam" id="PF00001">
    <property type="entry name" value="7tm_1"/>
    <property type="match status" value="1"/>
</dbReference>
<accession>A0AAV4VKZ8</accession>
<proteinExistence type="inferred from homology"/>
<evidence type="ECO:0000256" key="6">
    <source>
        <dbReference type="ARBA" id="ARBA00023136"/>
    </source>
</evidence>
<dbReference type="PANTHER" id="PTHR24241">
    <property type="entry name" value="NEUROPEPTIDE RECEPTOR-RELATED G-PROTEIN COUPLED RECEPTOR"/>
    <property type="match status" value="1"/>
</dbReference>
<dbReference type="PANTHER" id="PTHR24241:SF76">
    <property type="entry name" value="NEUROPEPTIDE SIFAMIDE RECEPTOR"/>
    <property type="match status" value="1"/>
</dbReference>
<feature type="domain" description="G-protein coupled receptors family 1 profile" evidence="10">
    <location>
        <begin position="1"/>
        <end position="171"/>
    </location>
</feature>
<sequence length="171" mass="19564">MCKAVAYLQGVSVCASVTTLVAISVDRFLAICYPMTWQITSRGCRFIIGAIWTFSITLTLPWMVYFRLIQIGKTTRNDNLYVCREIWPTESMGVIYFIVANLMLCYLLPLFIILLCYGFIWLKVWRKLPGEGIHNNGLVHRSKIKVIKDAVRRGDGLHGFLAATLCHFHKD</sequence>
<evidence type="ECO:0000313" key="12">
    <source>
        <dbReference type="Proteomes" id="UP001054945"/>
    </source>
</evidence>
<evidence type="ECO:0000256" key="9">
    <source>
        <dbReference type="SAM" id="Phobius"/>
    </source>
</evidence>
<keyword evidence="3" id="KW-1003">Cell membrane</keyword>
<comment type="caution">
    <text evidence="11">The sequence shown here is derived from an EMBL/GenBank/DDBJ whole genome shotgun (WGS) entry which is preliminary data.</text>
</comment>
<keyword evidence="8" id="KW-0297">G-protein coupled receptor</keyword>
<keyword evidence="4 8" id="KW-0812">Transmembrane</keyword>
<evidence type="ECO:0000256" key="8">
    <source>
        <dbReference type="RuleBase" id="RU000688"/>
    </source>
</evidence>
<feature type="transmembrane region" description="Helical" evidence="9">
    <location>
        <begin position="6"/>
        <end position="25"/>
    </location>
</feature>
<dbReference type="PRINTS" id="PR00237">
    <property type="entry name" value="GPCRRHODOPSN"/>
</dbReference>
<evidence type="ECO:0000256" key="1">
    <source>
        <dbReference type="ARBA" id="ARBA00004651"/>
    </source>
</evidence>
<dbReference type="GO" id="GO:0042277">
    <property type="term" value="F:peptide binding"/>
    <property type="evidence" value="ECO:0007669"/>
    <property type="project" value="TreeGrafter"/>
</dbReference>
<dbReference type="SUPFAM" id="SSF81321">
    <property type="entry name" value="Family A G protein-coupled receptor-like"/>
    <property type="match status" value="1"/>
</dbReference>
<organism evidence="11 12">
    <name type="scientific">Caerostris extrusa</name>
    <name type="common">Bark spider</name>
    <name type="synonym">Caerostris bankana</name>
    <dbReference type="NCBI Taxonomy" id="172846"/>
    <lineage>
        <taxon>Eukaryota</taxon>
        <taxon>Metazoa</taxon>
        <taxon>Ecdysozoa</taxon>
        <taxon>Arthropoda</taxon>
        <taxon>Chelicerata</taxon>
        <taxon>Arachnida</taxon>
        <taxon>Araneae</taxon>
        <taxon>Araneomorphae</taxon>
        <taxon>Entelegynae</taxon>
        <taxon>Araneoidea</taxon>
        <taxon>Araneidae</taxon>
        <taxon>Caerostris</taxon>
    </lineage>
</organism>
<keyword evidence="12" id="KW-1185">Reference proteome</keyword>
<dbReference type="AlphaFoldDB" id="A0AAV4VKZ8"/>
<reference evidence="11 12" key="1">
    <citation type="submission" date="2021-06" db="EMBL/GenBank/DDBJ databases">
        <title>Caerostris extrusa draft genome.</title>
        <authorList>
            <person name="Kono N."/>
            <person name="Arakawa K."/>
        </authorList>
    </citation>
    <scope>NUCLEOTIDE SEQUENCE [LARGE SCALE GENOMIC DNA]</scope>
</reference>
<dbReference type="PROSITE" id="PS00237">
    <property type="entry name" value="G_PROTEIN_RECEP_F1_1"/>
    <property type="match status" value="1"/>
</dbReference>
<gene>
    <name evidence="11" type="primary">SIFaR</name>
    <name evidence="11" type="ORF">CEXT_517641</name>
</gene>
<comment type="subcellular location">
    <subcellularLocation>
        <location evidence="1">Cell membrane</location>
        <topology evidence="1">Multi-pass membrane protein</topology>
    </subcellularLocation>
</comment>
<evidence type="ECO:0000256" key="2">
    <source>
        <dbReference type="ARBA" id="ARBA00010663"/>
    </source>
</evidence>
<feature type="transmembrane region" description="Helical" evidence="9">
    <location>
        <begin position="94"/>
        <end position="120"/>
    </location>
</feature>
<evidence type="ECO:0000256" key="7">
    <source>
        <dbReference type="ARBA" id="ARBA00023170"/>
    </source>
</evidence>
<evidence type="ECO:0000256" key="4">
    <source>
        <dbReference type="ARBA" id="ARBA00022692"/>
    </source>
</evidence>
<keyword evidence="6 9" id="KW-0472">Membrane</keyword>
<dbReference type="EMBL" id="BPLR01014731">
    <property type="protein sequence ID" value="GIY70887.1"/>
    <property type="molecule type" value="Genomic_DNA"/>
</dbReference>
<dbReference type="InterPro" id="IPR000276">
    <property type="entry name" value="GPCR_Rhodpsn"/>
</dbReference>